<evidence type="ECO:0000256" key="1">
    <source>
        <dbReference type="SAM" id="Phobius"/>
    </source>
</evidence>
<sequence length="79" mass="8778">MSSPYMNNVLLLGCIIAYSTNFLQTFDKSNAALFCKVIKDCELIGIVGLLVVIPLIVLIIWEIIDPQTAMNYEVPDKVS</sequence>
<keyword evidence="1" id="KW-0472">Membrane</keyword>
<gene>
    <name evidence="2" type="ORF">CHS0354_015677</name>
</gene>
<comment type="caution">
    <text evidence="2">The sequence shown here is derived from an EMBL/GenBank/DDBJ whole genome shotgun (WGS) entry which is preliminary data.</text>
</comment>
<organism evidence="2 3">
    <name type="scientific">Potamilus streckersoni</name>
    <dbReference type="NCBI Taxonomy" id="2493646"/>
    <lineage>
        <taxon>Eukaryota</taxon>
        <taxon>Metazoa</taxon>
        <taxon>Spiralia</taxon>
        <taxon>Lophotrochozoa</taxon>
        <taxon>Mollusca</taxon>
        <taxon>Bivalvia</taxon>
        <taxon>Autobranchia</taxon>
        <taxon>Heteroconchia</taxon>
        <taxon>Palaeoheterodonta</taxon>
        <taxon>Unionida</taxon>
        <taxon>Unionoidea</taxon>
        <taxon>Unionidae</taxon>
        <taxon>Ambleminae</taxon>
        <taxon>Lampsilini</taxon>
        <taxon>Potamilus</taxon>
    </lineage>
</organism>
<accession>A0AAE0W1C1</accession>
<dbReference type="Proteomes" id="UP001195483">
    <property type="component" value="Unassembled WGS sequence"/>
</dbReference>
<evidence type="ECO:0000313" key="3">
    <source>
        <dbReference type="Proteomes" id="UP001195483"/>
    </source>
</evidence>
<keyword evidence="1" id="KW-0812">Transmembrane</keyword>
<protein>
    <submittedName>
        <fullName evidence="2">Uncharacterized protein</fullName>
    </submittedName>
</protein>
<name>A0AAE0W1C1_9BIVA</name>
<feature type="transmembrane region" description="Helical" evidence="1">
    <location>
        <begin position="6"/>
        <end position="23"/>
    </location>
</feature>
<dbReference type="EMBL" id="JAEAOA010000977">
    <property type="protein sequence ID" value="KAK3596822.1"/>
    <property type="molecule type" value="Genomic_DNA"/>
</dbReference>
<reference evidence="2" key="3">
    <citation type="submission" date="2023-05" db="EMBL/GenBank/DDBJ databases">
        <authorList>
            <person name="Smith C.H."/>
        </authorList>
    </citation>
    <scope>NUCLEOTIDE SEQUENCE</scope>
    <source>
        <strain evidence="2">CHS0354</strain>
        <tissue evidence="2">Mantle</tissue>
    </source>
</reference>
<dbReference type="AlphaFoldDB" id="A0AAE0W1C1"/>
<feature type="transmembrane region" description="Helical" evidence="1">
    <location>
        <begin position="43"/>
        <end position="64"/>
    </location>
</feature>
<reference evidence="2" key="1">
    <citation type="journal article" date="2021" name="Genome Biol. Evol.">
        <title>A High-Quality Reference Genome for a Parasitic Bivalve with Doubly Uniparental Inheritance (Bivalvia: Unionida).</title>
        <authorList>
            <person name="Smith C.H."/>
        </authorList>
    </citation>
    <scope>NUCLEOTIDE SEQUENCE</scope>
    <source>
        <strain evidence="2">CHS0354</strain>
    </source>
</reference>
<keyword evidence="1" id="KW-1133">Transmembrane helix</keyword>
<reference evidence="2" key="2">
    <citation type="journal article" date="2021" name="Genome Biol. Evol.">
        <title>Developing a high-quality reference genome for a parasitic bivalve with doubly uniparental inheritance (Bivalvia: Unionida).</title>
        <authorList>
            <person name="Smith C.H."/>
        </authorList>
    </citation>
    <scope>NUCLEOTIDE SEQUENCE</scope>
    <source>
        <strain evidence="2">CHS0354</strain>
        <tissue evidence="2">Mantle</tissue>
    </source>
</reference>
<evidence type="ECO:0000313" key="2">
    <source>
        <dbReference type="EMBL" id="KAK3596822.1"/>
    </source>
</evidence>
<keyword evidence="3" id="KW-1185">Reference proteome</keyword>
<proteinExistence type="predicted"/>